<comment type="caution">
    <text evidence="3">The sequence shown here is derived from an EMBL/GenBank/DDBJ whole genome shotgun (WGS) entry which is preliminary data.</text>
</comment>
<dbReference type="OrthoDB" id="66678at2759"/>
<organism evidence="3 4">
    <name type="scientific">Digitaria exilis</name>
    <dbReference type="NCBI Taxonomy" id="1010633"/>
    <lineage>
        <taxon>Eukaryota</taxon>
        <taxon>Viridiplantae</taxon>
        <taxon>Streptophyta</taxon>
        <taxon>Embryophyta</taxon>
        <taxon>Tracheophyta</taxon>
        <taxon>Spermatophyta</taxon>
        <taxon>Magnoliopsida</taxon>
        <taxon>Liliopsida</taxon>
        <taxon>Poales</taxon>
        <taxon>Poaceae</taxon>
        <taxon>PACMAD clade</taxon>
        <taxon>Panicoideae</taxon>
        <taxon>Panicodae</taxon>
        <taxon>Paniceae</taxon>
        <taxon>Anthephorinae</taxon>
        <taxon>Digitaria</taxon>
    </lineage>
</organism>
<evidence type="ECO:0000256" key="2">
    <source>
        <dbReference type="SAM" id="SignalP"/>
    </source>
</evidence>
<dbReference type="EMBL" id="JACEFO010000389">
    <property type="protein sequence ID" value="KAF8772469.1"/>
    <property type="molecule type" value="Genomic_DNA"/>
</dbReference>
<protein>
    <submittedName>
        <fullName evidence="3">Uncharacterized protein</fullName>
    </submittedName>
</protein>
<evidence type="ECO:0000313" key="3">
    <source>
        <dbReference type="EMBL" id="KAF8772469.1"/>
    </source>
</evidence>
<reference evidence="3" key="1">
    <citation type="submission" date="2020-07" db="EMBL/GenBank/DDBJ databases">
        <title>Genome sequence and genetic diversity analysis of an under-domesticated orphan crop, white fonio (Digitaria exilis).</title>
        <authorList>
            <person name="Bennetzen J.L."/>
            <person name="Chen S."/>
            <person name="Ma X."/>
            <person name="Wang X."/>
            <person name="Yssel A.E.J."/>
            <person name="Chaluvadi S.R."/>
            <person name="Johnson M."/>
            <person name="Gangashetty P."/>
            <person name="Hamidou F."/>
            <person name="Sanogo M.D."/>
            <person name="Zwaenepoel A."/>
            <person name="Wallace J."/>
            <person name="Van De Peer Y."/>
            <person name="Van Deynze A."/>
        </authorList>
    </citation>
    <scope>NUCLEOTIDE SEQUENCE</scope>
    <source>
        <tissue evidence="3">Leaves</tissue>
    </source>
</reference>
<dbReference type="PANTHER" id="PTHR36893">
    <property type="entry name" value="OS01G0275950 PROTEIN"/>
    <property type="match status" value="1"/>
</dbReference>
<dbReference type="PANTHER" id="PTHR36893:SF1">
    <property type="entry name" value="BULB-TYPE LECTIN DOMAIN-CONTAINING PROTEIN"/>
    <property type="match status" value="1"/>
</dbReference>
<dbReference type="AlphaFoldDB" id="A0A835FQ81"/>
<evidence type="ECO:0000256" key="1">
    <source>
        <dbReference type="SAM" id="MobiDB-lite"/>
    </source>
</evidence>
<sequence>MAMDGPSCRSISWFICFAACVLLESIVSVHSWCTPHPSPSQEARFKQKTNKFWEYQEQSNTWVEISMPFDLMSCINGTCTKVGSIAKPSSSPVHSQEEEDARLDGEDEEDRNGPVLPIRKRISLTRMSESSVWVTGQSGSIYERFWNGLMWVIAPHELPTSAGYATATFIVNTTILALSEAGVLYQLQLNEHAQPVWTEMIFSSDQQFTNLGLKTQSQVVRIRNGIVSNDGRCLLIRKLFLSIMNGSLLEVTEIQPLRWNYHGRPPGGDVSYISDAGNLRPGTLFTVSSTGDLYEFDKETKPSWKKHIWSEELAEHISLSSSAGCALHGLSGSNSVSLFLISKDGLLVERRLHRRKWKWDKHGAPVGQRLSSVTEVQQGELSDATSMFFTTTTGKIFEYQFPRYTGGAPSNKIRGQWVNHMSPEHAKVARNIRGVQVQVGRMIFPLDDGRLGELHFPGMGDASIGIAKNTNSGSNRSLNNVTHIAYRDGHETIAPVPGRLPFHDVRARGLGGVPLSPQDGWEWVEHGTPHRDVILVGAPGPCFDGSQLFVVGSDGHVYRRHMEGRTWRWTSHGHPPSEPAVADDKICAMPGAGAGAHHTNGFSGSCDGKVAAVRPVPFSGDAVIFQLRDGRLAELRRPASAEECGGWEWARIIGTPAQRLHETSYWTAVATVAASRRRSPGREVDLALLPVDSKRKQSVNEL</sequence>
<accession>A0A835FQ81</accession>
<evidence type="ECO:0000313" key="4">
    <source>
        <dbReference type="Proteomes" id="UP000636709"/>
    </source>
</evidence>
<feature type="chain" id="PRO_5032509115" evidence="2">
    <location>
        <begin position="32"/>
        <end position="702"/>
    </location>
</feature>
<feature type="region of interest" description="Disordered" evidence="1">
    <location>
        <begin position="86"/>
        <end position="113"/>
    </location>
</feature>
<gene>
    <name evidence="3" type="ORF">HU200_005725</name>
</gene>
<dbReference type="InterPro" id="IPR011047">
    <property type="entry name" value="Quinoprotein_ADH-like_sf"/>
</dbReference>
<dbReference type="SUPFAM" id="SSF50998">
    <property type="entry name" value="Quinoprotein alcohol dehydrogenase-like"/>
    <property type="match status" value="1"/>
</dbReference>
<feature type="signal peptide" evidence="2">
    <location>
        <begin position="1"/>
        <end position="31"/>
    </location>
</feature>
<name>A0A835FQ81_9POAL</name>
<dbReference type="Proteomes" id="UP000636709">
    <property type="component" value="Unassembled WGS sequence"/>
</dbReference>
<keyword evidence="4" id="KW-1185">Reference proteome</keyword>
<dbReference type="SUPFAM" id="SSF89372">
    <property type="entry name" value="Fucose-specific lectin"/>
    <property type="match status" value="1"/>
</dbReference>
<keyword evidence="2" id="KW-0732">Signal</keyword>
<feature type="compositionally biased region" description="Acidic residues" evidence="1">
    <location>
        <begin position="97"/>
        <end position="110"/>
    </location>
</feature>
<proteinExistence type="predicted"/>